<accession>A0A0N4XYV6</accession>
<name>A0A0N4XYV6_NIPBR</name>
<dbReference type="WBParaSite" id="NBR_0000830101-mRNA-1">
    <property type="protein sequence ID" value="NBR_0000830101-mRNA-1"/>
    <property type="gene ID" value="NBR_0000830101"/>
</dbReference>
<keyword evidence="2" id="KW-1185">Reference proteome</keyword>
<dbReference type="Proteomes" id="UP000271162">
    <property type="component" value="Unassembled WGS sequence"/>
</dbReference>
<organism evidence="3">
    <name type="scientific">Nippostrongylus brasiliensis</name>
    <name type="common">Rat hookworm</name>
    <dbReference type="NCBI Taxonomy" id="27835"/>
    <lineage>
        <taxon>Eukaryota</taxon>
        <taxon>Metazoa</taxon>
        <taxon>Ecdysozoa</taxon>
        <taxon>Nematoda</taxon>
        <taxon>Chromadorea</taxon>
        <taxon>Rhabditida</taxon>
        <taxon>Rhabditina</taxon>
        <taxon>Rhabditomorpha</taxon>
        <taxon>Strongyloidea</taxon>
        <taxon>Heligmosomidae</taxon>
        <taxon>Nippostrongylus</taxon>
    </lineage>
</organism>
<evidence type="ECO:0000313" key="2">
    <source>
        <dbReference type="Proteomes" id="UP000271162"/>
    </source>
</evidence>
<gene>
    <name evidence="1" type="ORF">NBR_LOCUS8302</name>
</gene>
<reference evidence="3" key="1">
    <citation type="submission" date="2017-02" db="UniProtKB">
        <authorList>
            <consortium name="WormBaseParasite"/>
        </authorList>
    </citation>
    <scope>IDENTIFICATION</scope>
</reference>
<dbReference type="AlphaFoldDB" id="A0A0N4XYV6"/>
<protein>
    <submittedName>
        <fullName evidence="3">Chitin-binding type-2 domain-containing protein</fullName>
    </submittedName>
</protein>
<evidence type="ECO:0000313" key="3">
    <source>
        <dbReference type="WBParaSite" id="NBR_0000830101-mRNA-1"/>
    </source>
</evidence>
<dbReference type="OMA" id="CIVIVVE"/>
<dbReference type="EMBL" id="UYSL01019988">
    <property type="protein sequence ID" value="VDL71891.1"/>
    <property type="molecule type" value="Genomic_DNA"/>
</dbReference>
<evidence type="ECO:0000313" key="1">
    <source>
        <dbReference type="EMBL" id="VDL71891.1"/>
    </source>
</evidence>
<sequence>MDFCSCRIIVVACIVIVVETRYFTIVDGTDSGRTQKLYSDDVRHLAKRTKHIESDYIGFDQHGQAYVNCTYNIDGVTGIRKCSMPSNDEAFDMGYACFALWNSDGEIIAQDCWIHQEVRE</sequence>
<proteinExistence type="predicted"/>
<reference evidence="1 2" key="2">
    <citation type="submission" date="2018-11" db="EMBL/GenBank/DDBJ databases">
        <authorList>
            <consortium name="Pathogen Informatics"/>
        </authorList>
    </citation>
    <scope>NUCLEOTIDE SEQUENCE [LARGE SCALE GENOMIC DNA]</scope>
</reference>